<keyword evidence="5" id="KW-0804">Transcription</keyword>
<keyword evidence="2" id="KW-0805">Transcription regulation</keyword>
<dbReference type="Proteomes" id="UP001259340">
    <property type="component" value="Unassembled WGS sequence"/>
</dbReference>
<dbReference type="GO" id="GO:0003700">
    <property type="term" value="F:DNA-binding transcription factor activity"/>
    <property type="evidence" value="ECO:0007669"/>
    <property type="project" value="InterPro"/>
</dbReference>
<evidence type="ECO:0000259" key="6">
    <source>
        <dbReference type="PROSITE" id="PS01124"/>
    </source>
</evidence>
<protein>
    <submittedName>
        <fullName evidence="7">Helix-turn-helix transcriptional regulator</fullName>
    </submittedName>
</protein>
<evidence type="ECO:0000313" key="9">
    <source>
        <dbReference type="Proteomes" id="UP001259340"/>
    </source>
</evidence>
<dbReference type="AlphaFoldDB" id="A0AAW8NKG1"/>
<reference evidence="7" key="2">
    <citation type="submission" date="2022-11" db="EMBL/GenBank/DDBJ databases">
        <title>Prophages regulate Shewanella fidelis motility and biofilm formation: implications for gut colonization dynamics in Ciona robusta.</title>
        <authorList>
            <person name="Natarajan O."/>
            <person name="Gibboney S.L."/>
            <person name="Young M.N."/>
            <person name="Lim S.J."/>
            <person name="Pluta N."/>
            <person name="Atkinson C.G.F."/>
            <person name="Leigh B.A."/>
            <person name="Liberti A."/>
            <person name="Kees E."/>
            <person name="Breitbart M."/>
            <person name="Gralnick J."/>
            <person name="Dishaw L.J."/>
        </authorList>
    </citation>
    <scope>NUCLEOTIDE SEQUENCE</scope>
    <source>
        <strain evidence="7">3313</strain>
    </source>
</reference>
<gene>
    <name evidence="7" type="ORF">OS133_01000</name>
    <name evidence="8" type="ORF">OS134_12950</name>
</gene>
<dbReference type="InterPro" id="IPR018062">
    <property type="entry name" value="HTH_AraC-typ_CS"/>
</dbReference>
<proteinExistence type="predicted"/>
<evidence type="ECO:0000256" key="5">
    <source>
        <dbReference type="ARBA" id="ARBA00023163"/>
    </source>
</evidence>
<dbReference type="FunFam" id="1.10.10.60:FF:000132">
    <property type="entry name" value="AraC family transcriptional regulator"/>
    <property type="match status" value="1"/>
</dbReference>
<keyword evidence="3" id="KW-0238">DNA-binding</keyword>
<evidence type="ECO:0000256" key="1">
    <source>
        <dbReference type="ARBA" id="ARBA00022491"/>
    </source>
</evidence>
<dbReference type="Proteomes" id="UP001271263">
    <property type="component" value="Unassembled WGS sequence"/>
</dbReference>
<dbReference type="InterPro" id="IPR020449">
    <property type="entry name" value="Tscrpt_reg_AraC-type_HTH"/>
</dbReference>
<dbReference type="InterPro" id="IPR011051">
    <property type="entry name" value="RmlC_Cupin_sf"/>
</dbReference>
<dbReference type="RefSeq" id="WP_310653717.1">
    <property type="nucleotide sequence ID" value="NZ_JAPMLA010000006.1"/>
</dbReference>
<dbReference type="SUPFAM" id="SSF51182">
    <property type="entry name" value="RmlC-like cupins"/>
    <property type="match status" value="1"/>
</dbReference>
<evidence type="ECO:0000313" key="7">
    <source>
        <dbReference type="EMBL" id="MDR8522279.1"/>
    </source>
</evidence>
<dbReference type="PROSITE" id="PS01124">
    <property type="entry name" value="HTH_ARAC_FAMILY_2"/>
    <property type="match status" value="1"/>
</dbReference>
<name>A0AAW8NKG1_9GAMM</name>
<evidence type="ECO:0000313" key="10">
    <source>
        <dbReference type="Proteomes" id="UP001271263"/>
    </source>
</evidence>
<dbReference type="EMBL" id="JAPMLE010000001">
    <property type="protein sequence ID" value="MDR8522279.1"/>
    <property type="molecule type" value="Genomic_DNA"/>
</dbReference>
<reference evidence="8 10" key="1">
    <citation type="journal article" date="2022" name="bioRxiv">
        <title>Prophages regulate Shewanella fidelis 3313 motility and biofilm formation: implications for gut colonization dynamics in Ciona robusta.</title>
        <authorList>
            <person name="Natarajan O."/>
            <person name="Gibboney S.L."/>
            <person name="Young M.N."/>
            <person name="Lim S.J."/>
            <person name="Pluta N."/>
            <person name="Atkinson C.G."/>
            <person name="Leigh B.A."/>
            <person name="Liberti A."/>
            <person name="Kees E.D."/>
            <person name="Breitbart M."/>
            <person name="Gralnick J.A."/>
            <person name="Dishaw L.J."/>
        </authorList>
    </citation>
    <scope>NUCLEOTIDE SEQUENCE [LARGE SCALE GENOMIC DNA]</scope>
    <source>
        <strain evidence="8 10">JG4066</strain>
    </source>
</reference>
<keyword evidence="4" id="KW-0010">Activator</keyword>
<comment type="caution">
    <text evidence="7">The sequence shown here is derived from an EMBL/GenBank/DDBJ whole genome shotgun (WGS) entry which is preliminary data.</text>
</comment>
<dbReference type="InterPro" id="IPR018060">
    <property type="entry name" value="HTH_AraC"/>
</dbReference>
<dbReference type="PRINTS" id="PR00032">
    <property type="entry name" value="HTHARAC"/>
</dbReference>
<sequence>MAIIDHTTSFDADSIPTSVVGIAADVGQHDSGMHQHRKAQLLYAPRGCMSITVNDAKSGLLECVLPPTKAAWIPAGVEHCAKMRNVVAYRSIYFDTELFTELPCSLKLVGVNPLLAALIERMAMWPWTMPSHQQTKLTALFIEEFNLAEELKLLLPIPSDKRLQAWLQRLQSGKYQAEQLNKMVNEIGASEKTISRIFSKQTGMSYQAWRQQWRLHSAIEKLAEGASVSTVAFALGFASDSAFISFFKQHMGSTPSQYFKLHN</sequence>
<dbReference type="Gene3D" id="1.10.10.60">
    <property type="entry name" value="Homeodomain-like"/>
    <property type="match status" value="2"/>
</dbReference>
<dbReference type="EMBL" id="JAPMLD010000005">
    <property type="protein sequence ID" value="MDW4824968.1"/>
    <property type="molecule type" value="Genomic_DNA"/>
</dbReference>
<dbReference type="SMART" id="SM00342">
    <property type="entry name" value="HTH_ARAC"/>
    <property type="match status" value="1"/>
</dbReference>
<dbReference type="GO" id="GO:0043565">
    <property type="term" value="F:sequence-specific DNA binding"/>
    <property type="evidence" value="ECO:0007669"/>
    <property type="project" value="InterPro"/>
</dbReference>
<evidence type="ECO:0000256" key="4">
    <source>
        <dbReference type="ARBA" id="ARBA00023159"/>
    </source>
</evidence>
<dbReference type="PANTHER" id="PTHR11019:SF159">
    <property type="entry name" value="TRANSCRIPTIONAL REGULATOR-RELATED"/>
    <property type="match status" value="1"/>
</dbReference>
<feature type="domain" description="HTH araC/xylS-type" evidence="6">
    <location>
        <begin position="161"/>
        <end position="261"/>
    </location>
</feature>
<evidence type="ECO:0000256" key="2">
    <source>
        <dbReference type="ARBA" id="ARBA00023015"/>
    </source>
</evidence>
<evidence type="ECO:0000313" key="8">
    <source>
        <dbReference type="EMBL" id="MDW4824968.1"/>
    </source>
</evidence>
<dbReference type="PANTHER" id="PTHR11019">
    <property type="entry name" value="HTH-TYPE TRANSCRIPTIONAL REGULATOR NIMR"/>
    <property type="match status" value="1"/>
</dbReference>
<dbReference type="SUPFAM" id="SSF46689">
    <property type="entry name" value="Homeodomain-like"/>
    <property type="match status" value="1"/>
</dbReference>
<keyword evidence="10" id="KW-1185">Reference proteome</keyword>
<dbReference type="PROSITE" id="PS00041">
    <property type="entry name" value="HTH_ARAC_FAMILY_1"/>
    <property type="match status" value="1"/>
</dbReference>
<evidence type="ECO:0000256" key="3">
    <source>
        <dbReference type="ARBA" id="ARBA00023125"/>
    </source>
</evidence>
<accession>A0AAW8NKG1</accession>
<keyword evidence="1" id="KW-0678">Repressor</keyword>
<dbReference type="InterPro" id="IPR009057">
    <property type="entry name" value="Homeodomain-like_sf"/>
</dbReference>
<dbReference type="Pfam" id="PF02311">
    <property type="entry name" value="AraC_binding"/>
    <property type="match status" value="1"/>
</dbReference>
<organism evidence="7 9">
    <name type="scientific">Shewanella fidelis</name>
    <dbReference type="NCBI Taxonomy" id="173509"/>
    <lineage>
        <taxon>Bacteria</taxon>
        <taxon>Pseudomonadati</taxon>
        <taxon>Pseudomonadota</taxon>
        <taxon>Gammaproteobacteria</taxon>
        <taxon>Alteromonadales</taxon>
        <taxon>Shewanellaceae</taxon>
        <taxon>Shewanella</taxon>
    </lineage>
</organism>
<dbReference type="Pfam" id="PF12833">
    <property type="entry name" value="HTH_18"/>
    <property type="match status" value="1"/>
</dbReference>
<dbReference type="CDD" id="cd06124">
    <property type="entry name" value="cupin_NimR-like_N"/>
    <property type="match status" value="1"/>
</dbReference>
<dbReference type="InterPro" id="IPR003313">
    <property type="entry name" value="AraC-bd"/>
</dbReference>